<keyword evidence="3 5" id="KW-1133">Transmembrane helix</keyword>
<reference evidence="7" key="1">
    <citation type="submission" date="2015-08" db="EMBL/GenBank/DDBJ databases">
        <title>Fjat-14210 dsm16467.</title>
        <authorList>
            <person name="Liu B."/>
            <person name="Wang J."/>
            <person name="Zhu Y."/>
            <person name="Liu G."/>
            <person name="Chen Q."/>
            <person name="Chen Z."/>
            <person name="Lan J."/>
            <person name="Che J."/>
            <person name="Ge C."/>
            <person name="Shi H."/>
            <person name="Pan Z."/>
            <person name="Liu X."/>
        </authorList>
    </citation>
    <scope>NUCLEOTIDE SEQUENCE [LARGE SCALE GENOMIC DNA]</scope>
    <source>
        <strain evidence="7">DSM 16467</strain>
    </source>
</reference>
<dbReference type="InterPro" id="IPR003825">
    <property type="entry name" value="Colicin-V_CvpA"/>
</dbReference>
<sequence>MLDIVLIILLVLGFLIGIKRGLILQLVHLISFAVSFVVAYLLSDDLAPRLKIIIPLPNWQDQQGIASLILGTDQVESAFYRIIAFAILFFGTQILLRIVGFTLNSIAQLPILKQLNKWGGGILGFVEIYVVLFILLYIGAVLPVLNIQQPIQQSGIATAMIQHTPFLSATIHDLLAQYGQL</sequence>
<evidence type="ECO:0000256" key="1">
    <source>
        <dbReference type="ARBA" id="ARBA00004141"/>
    </source>
</evidence>
<dbReference type="GO" id="GO:0009403">
    <property type="term" value="P:toxin biosynthetic process"/>
    <property type="evidence" value="ECO:0007669"/>
    <property type="project" value="InterPro"/>
</dbReference>
<evidence type="ECO:0000256" key="4">
    <source>
        <dbReference type="ARBA" id="ARBA00023136"/>
    </source>
</evidence>
<dbReference type="OrthoDB" id="1809613at2"/>
<dbReference type="PATRIC" id="fig|284581.3.peg.3686"/>
<protein>
    <recommendedName>
        <fullName evidence="8">Colicin V production protein</fullName>
    </recommendedName>
</protein>
<keyword evidence="7" id="KW-1185">Reference proteome</keyword>
<dbReference type="PANTHER" id="PTHR37306:SF1">
    <property type="entry name" value="COLICIN V PRODUCTION PROTEIN"/>
    <property type="match status" value="1"/>
</dbReference>
<dbReference type="AlphaFoldDB" id="A0A0M0L7Q1"/>
<dbReference type="Proteomes" id="UP000037558">
    <property type="component" value="Unassembled WGS sequence"/>
</dbReference>
<feature type="transmembrane region" description="Helical" evidence="5">
    <location>
        <begin position="78"/>
        <end position="99"/>
    </location>
</feature>
<dbReference type="PANTHER" id="PTHR37306">
    <property type="entry name" value="COLICIN V PRODUCTION PROTEIN"/>
    <property type="match status" value="1"/>
</dbReference>
<evidence type="ECO:0000313" key="7">
    <source>
        <dbReference type="Proteomes" id="UP000037558"/>
    </source>
</evidence>
<feature type="transmembrane region" description="Helical" evidence="5">
    <location>
        <begin position="120"/>
        <end position="145"/>
    </location>
</feature>
<dbReference type="STRING" id="284581.AMD01_08165"/>
<comment type="subcellular location">
    <subcellularLocation>
        <location evidence="1">Membrane</location>
        <topology evidence="1">Multi-pass membrane protein</topology>
    </subcellularLocation>
</comment>
<name>A0A0M0L7Q1_9BACI</name>
<evidence type="ECO:0000256" key="5">
    <source>
        <dbReference type="SAM" id="Phobius"/>
    </source>
</evidence>
<dbReference type="EMBL" id="LILC01000011">
    <property type="protein sequence ID" value="KOO46882.1"/>
    <property type="molecule type" value="Genomic_DNA"/>
</dbReference>
<evidence type="ECO:0000313" key="6">
    <source>
        <dbReference type="EMBL" id="KOO46882.1"/>
    </source>
</evidence>
<accession>A0A0M0L7Q1</accession>
<gene>
    <name evidence="6" type="ORF">AMD01_08165</name>
</gene>
<organism evidence="6 7">
    <name type="scientific">Priestia koreensis</name>
    <dbReference type="NCBI Taxonomy" id="284581"/>
    <lineage>
        <taxon>Bacteria</taxon>
        <taxon>Bacillati</taxon>
        <taxon>Bacillota</taxon>
        <taxon>Bacilli</taxon>
        <taxon>Bacillales</taxon>
        <taxon>Bacillaceae</taxon>
        <taxon>Priestia</taxon>
    </lineage>
</organism>
<feature type="transmembrane region" description="Helical" evidence="5">
    <location>
        <begin position="21"/>
        <end position="42"/>
    </location>
</feature>
<dbReference type="Pfam" id="PF02674">
    <property type="entry name" value="Colicin_V"/>
    <property type="match status" value="1"/>
</dbReference>
<dbReference type="RefSeq" id="WP_053400890.1">
    <property type="nucleotide sequence ID" value="NZ_JAUKEN010000001.1"/>
</dbReference>
<comment type="caution">
    <text evidence="6">The sequence shown here is derived from an EMBL/GenBank/DDBJ whole genome shotgun (WGS) entry which is preliminary data.</text>
</comment>
<evidence type="ECO:0008006" key="8">
    <source>
        <dbReference type="Google" id="ProtNLM"/>
    </source>
</evidence>
<evidence type="ECO:0000256" key="3">
    <source>
        <dbReference type="ARBA" id="ARBA00022989"/>
    </source>
</evidence>
<keyword evidence="2 5" id="KW-0812">Transmembrane</keyword>
<evidence type="ECO:0000256" key="2">
    <source>
        <dbReference type="ARBA" id="ARBA00022692"/>
    </source>
</evidence>
<keyword evidence="4 5" id="KW-0472">Membrane</keyword>
<proteinExistence type="predicted"/>
<dbReference type="GO" id="GO:0016020">
    <property type="term" value="C:membrane"/>
    <property type="evidence" value="ECO:0007669"/>
    <property type="project" value="UniProtKB-SubCell"/>
</dbReference>